<dbReference type="PANTHER" id="PTHR33050">
    <property type="entry name" value="REVERSE TRANSCRIPTASE DOMAIN-CONTAINING PROTEIN"/>
    <property type="match status" value="1"/>
</dbReference>
<dbReference type="InterPro" id="IPR000571">
    <property type="entry name" value="Znf_CCCH"/>
</dbReference>
<dbReference type="InterPro" id="IPR043128">
    <property type="entry name" value="Rev_trsase/Diguanyl_cyclase"/>
</dbReference>
<keyword evidence="1" id="KW-0862">Zinc</keyword>
<feature type="region of interest" description="Disordered" evidence="2">
    <location>
        <begin position="19"/>
        <end position="38"/>
    </location>
</feature>
<dbReference type="Gene3D" id="3.30.70.270">
    <property type="match status" value="1"/>
</dbReference>
<evidence type="ECO:0000313" key="5">
    <source>
        <dbReference type="Proteomes" id="UP001066276"/>
    </source>
</evidence>
<dbReference type="Proteomes" id="UP001066276">
    <property type="component" value="Chromosome 4_2"/>
</dbReference>
<feature type="compositionally biased region" description="Basic and acidic residues" evidence="2">
    <location>
        <begin position="29"/>
        <end position="38"/>
    </location>
</feature>
<organism evidence="4 5">
    <name type="scientific">Pleurodeles waltl</name>
    <name type="common">Iberian ribbed newt</name>
    <dbReference type="NCBI Taxonomy" id="8319"/>
    <lineage>
        <taxon>Eukaryota</taxon>
        <taxon>Metazoa</taxon>
        <taxon>Chordata</taxon>
        <taxon>Craniata</taxon>
        <taxon>Vertebrata</taxon>
        <taxon>Euteleostomi</taxon>
        <taxon>Amphibia</taxon>
        <taxon>Batrachia</taxon>
        <taxon>Caudata</taxon>
        <taxon>Salamandroidea</taxon>
        <taxon>Salamandridae</taxon>
        <taxon>Pleurodelinae</taxon>
        <taxon>Pleurodeles</taxon>
    </lineage>
</organism>
<dbReference type="GO" id="GO:0008270">
    <property type="term" value="F:zinc ion binding"/>
    <property type="evidence" value="ECO:0007669"/>
    <property type="project" value="UniProtKB-KW"/>
</dbReference>
<keyword evidence="1" id="KW-0479">Metal-binding</keyword>
<sequence length="380" mass="42754">MARTVPSLQVMTSSPCVSLAPGSLSKNPQVEKEHGKVSEKGVKTFASAEGTGFDTLLSRPGKLAAHVAPEIKEKIWKGEFVDIFSLVRARRREVEPKEKDSKASSFSDKKQKIEENIMNWLFGFNVFMSVMLEKKPETGIAMICYANKILKAHHVYGGNAWLEYDRDFRWAKVEDPAIGWDQTEVNVWLECVNNKLPSKQPFRAQYANDKKGSCWAFNRKICSRPSGTCKFRHSLVVPKKDPGPFGLIHNLTAPRGASVNEAIDPVLCSVRYATVDQALERLRVLGRGTLLAKTDIEAAFRLLPVHPEDYHLLRFNGDYFYDKCMPMGCSVSCSYFEQFSSALQWIFIRRTGHANVIHYLDDFLILGPPGLKNAYGPCSP</sequence>
<accession>A0AAV7SR06</accession>
<gene>
    <name evidence="4" type="ORF">NDU88_006943</name>
</gene>
<name>A0AAV7SR06_PLEWA</name>
<keyword evidence="1" id="KW-0863">Zinc-finger</keyword>
<protein>
    <recommendedName>
        <fullName evidence="3">C3H1-type domain-containing protein</fullName>
    </recommendedName>
</protein>
<evidence type="ECO:0000256" key="1">
    <source>
        <dbReference type="PROSITE-ProRule" id="PRU00723"/>
    </source>
</evidence>
<dbReference type="EMBL" id="JANPWB010000008">
    <property type="protein sequence ID" value="KAJ1166543.1"/>
    <property type="molecule type" value="Genomic_DNA"/>
</dbReference>
<keyword evidence="5" id="KW-1185">Reference proteome</keyword>
<reference evidence="4" key="1">
    <citation type="journal article" date="2022" name="bioRxiv">
        <title>Sequencing and chromosome-scale assembly of the giantPleurodeles waltlgenome.</title>
        <authorList>
            <person name="Brown T."/>
            <person name="Elewa A."/>
            <person name="Iarovenko S."/>
            <person name="Subramanian E."/>
            <person name="Araus A.J."/>
            <person name="Petzold A."/>
            <person name="Susuki M."/>
            <person name="Suzuki K.-i.T."/>
            <person name="Hayashi T."/>
            <person name="Toyoda A."/>
            <person name="Oliveira C."/>
            <person name="Osipova E."/>
            <person name="Leigh N.D."/>
            <person name="Simon A."/>
            <person name="Yun M.H."/>
        </authorList>
    </citation>
    <scope>NUCLEOTIDE SEQUENCE</scope>
    <source>
        <strain evidence="4">20211129_DDA</strain>
        <tissue evidence="4">Liver</tissue>
    </source>
</reference>
<comment type="caution">
    <text evidence="4">The sequence shown here is derived from an EMBL/GenBank/DDBJ whole genome shotgun (WGS) entry which is preliminary data.</text>
</comment>
<dbReference type="SUPFAM" id="SSF56672">
    <property type="entry name" value="DNA/RNA polymerases"/>
    <property type="match status" value="1"/>
</dbReference>
<dbReference type="InterPro" id="IPR052055">
    <property type="entry name" value="Hepadnavirus_pol/RT"/>
</dbReference>
<evidence type="ECO:0000313" key="4">
    <source>
        <dbReference type="EMBL" id="KAJ1166543.1"/>
    </source>
</evidence>
<dbReference type="PROSITE" id="PS50103">
    <property type="entry name" value="ZF_C3H1"/>
    <property type="match status" value="1"/>
</dbReference>
<dbReference type="InterPro" id="IPR043502">
    <property type="entry name" value="DNA/RNA_pol_sf"/>
</dbReference>
<dbReference type="AlphaFoldDB" id="A0AAV7SR06"/>
<feature type="zinc finger region" description="C3H1-type" evidence="1">
    <location>
        <begin position="208"/>
        <end position="236"/>
    </location>
</feature>
<dbReference type="Gene3D" id="3.10.10.10">
    <property type="entry name" value="HIV Type 1 Reverse Transcriptase, subunit A, domain 1"/>
    <property type="match status" value="1"/>
</dbReference>
<feature type="domain" description="C3H1-type" evidence="3">
    <location>
        <begin position="208"/>
        <end position="236"/>
    </location>
</feature>
<proteinExistence type="predicted"/>
<dbReference type="PANTHER" id="PTHR33050:SF8">
    <property type="entry name" value="REVERSE TRANSCRIPTASE DOMAIN-CONTAINING PROTEIN"/>
    <property type="match status" value="1"/>
</dbReference>
<evidence type="ECO:0000256" key="2">
    <source>
        <dbReference type="SAM" id="MobiDB-lite"/>
    </source>
</evidence>
<evidence type="ECO:0000259" key="3">
    <source>
        <dbReference type="PROSITE" id="PS50103"/>
    </source>
</evidence>